<reference evidence="8" key="4">
    <citation type="journal article" date="2015" name="G3 (Bethesda)">
        <title>Genome sequences of three phytopathogenic species of the Magnaporthaceae family of fungi.</title>
        <authorList>
            <person name="Okagaki L.H."/>
            <person name="Nunes C.C."/>
            <person name="Sailsbery J."/>
            <person name="Clay B."/>
            <person name="Brown D."/>
            <person name="John T."/>
            <person name="Oh Y."/>
            <person name="Young N."/>
            <person name="Fitzgerald M."/>
            <person name="Haas B.J."/>
            <person name="Zeng Q."/>
            <person name="Young S."/>
            <person name="Adiconis X."/>
            <person name="Fan L."/>
            <person name="Levin J.Z."/>
            <person name="Mitchell T.K."/>
            <person name="Okubara P.A."/>
            <person name="Farman M.L."/>
            <person name="Kohn L.M."/>
            <person name="Birren B."/>
            <person name="Ma L.-J."/>
            <person name="Dean R.A."/>
        </authorList>
    </citation>
    <scope>NUCLEOTIDE SEQUENCE</scope>
    <source>
        <strain evidence="8">R3-111a-1</strain>
    </source>
</reference>
<dbReference type="HOGENOM" id="CLU_003182_8_1_1"/>
<dbReference type="OrthoDB" id="288203at2759"/>
<keyword evidence="4 5" id="KW-0472">Membrane</keyword>
<keyword evidence="9" id="KW-1185">Reference proteome</keyword>
<feature type="transmembrane region" description="Helical" evidence="5">
    <location>
        <begin position="89"/>
        <end position="109"/>
    </location>
</feature>
<evidence type="ECO:0000256" key="2">
    <source>
        <dbReference type="ARBA" id="ARBA00022692"/>
    </source>
</evidence>
<dbReference type="InterPro" id="IPR001902">
    <property type="entry name" value="SLC26A/SulP_fam"/>
</dbReference>
<feature type="transmembrane region" description="Helical" evidence="5">
    <location>
        <begin position="198"/>
        <end position="220"/>
    </location>
</feature>
<accession>J3P8X1</accession>
<reference evidence="7" key="3">
    <citation type="submission" date="2010-09" db="EMBL/GenBank/DDBJ databases">
        <title>Annotation of Gaeumannomyces graminis var. tritici R3-111a-1.</title>
        <authorList>
            <consortium name="The Broad Institute Genome Sequencing Platform"/>
            <person name="Ma L.-J."/>
            <person name="Dead R."/>
            <person name="Young S.K."/>
            <person name="Zeng Q."/>
            <person name="Gargeya S."/>
            <person name="Fitzgerald M."/>
            <person name="Haas B."/>
            <person name="Abouelleil A."/>
            <person name="Alvarado L."/>
            <person name="Arachchi H.M."/>
            <person name="Berlin A."/>
            <person name="Brown A."/>
            <person name="Chapman S.B."/>
            <person name="Chen Z."/>
            <person name="Dunbar C."/>
            <person name="Freedman E."/>
            <person name="Gearin G."/>
            <person name="Gellesch M."/>
            <person name="Goldberg J."/>
            <person name="Griggs A."/>
            <person name="Gujja S."/>
            <person name="Heiman D."/>
            <person name="Howarth C."/>
            <person name="Larson L."/>
            <person name="Lui A."/>
            <person name="MacDonald P.J.P."/>
            <person name="Mehta T."/>
            <person name="Montmayeur A."/>
            <person name="Murphy C."/>
            <person name="Neiman D."/>
            <person name="Pearson M."/>
            <person name="Priest M."/>
            <person name="Roberts A."/>
            <person name="Saif S."/>
            <person name="Shea T."/>
            <person name="Shenoy N."/>
            <person name="Sisk P."/>
            <person name="Stolte C."/>
            <person name="Sykes S."/>
            <person name="Yandava C."/>
            <person name="Wortman J."/>
            <person name="Nusbaum C."/>
            <person name="Birren B."/>
        </authorList>
    </citation>
    <scope>NUCLEOTIDE SEQUENCE</scope>
    <source>
        <strain evidence="7">R3-111a-1</strain>
    </source>
</reference>
<proteinExistence type="predicted"/>
<keyword evidence="2 5" id="KW-0812">Transmembrane</keyword>
<dbReference type="GeneID" id="20350414"/>
<feature type="transmembrane region" description="Helical" evidence="5">
    <location>
        <begin position="137"/>
        <end position="154"/>
    </location>
</feature>
<evidence type="ECO:0000313" key="8">
    <source>
        <dbReference type="EnsemblFungi" id="EJT73106"/>
    </source>
</evidence>
<feature type="transmembrane region" description="Helical" evidence="5">
    <location>
        <begin position="423"/>
        <end position="449"/>
    </location>
</feature>
<feature type="transmembrane region" description="Helical" evidence="5">
    <location>
        <begin position="383"/>
        <end position="403"/>
    </location>
</feature>
<feature type="transmembrane region" description="Helical" evidence="5">
    <location>
        <begin position="343"/>
        <end position="362"/>
    </location>
</feature>
<evidence type="ECO:0000256" key="1">
    <source>
        <dbReference type="ARBA" id="ARBA00004141"/>
    </source>
</evidence>
<reference evidence="8" key="5">
    <citation type="submission" date="2018-04" db="UniProtKB">
        <authorList>
            <consortium name="EnsemblFungi"/>
        </authorList>
    </citation>
    <scope>IDENTIFICATION</scope>
    <source>
        <strain evidence="8">R3-111a-1</strain>
    </source>
</reference>
<organism evidence="7">
    <name type="scientific">Gaeumannomyces tritici (strain R3-111a-1)</name>
    <name type="common">Wheat and barley take-all root rot fungus</name>
    <name type="synonym">Gaeumannomyces graminis var. tritici</name>
    <dbReference type="NCBI Taxonomy" id="644352"/>
    <lineage>
        <taxon>Eukaryota</taxon>
        <taxon>Fungi</taxon>
        <taxon>Dikarya</taxon>
        <taxon>Ascomycota</taxon>
        <taxon>Pezizomycotina</taxon>
        <taxon>Sordariomycetes</taxon>
        <taxon>Sordariomycetidae</taxon>
        <taxon>Magnaporthales</taxon>
        <taxon>Magnaporthaceae</taxon>
        <taxon>Gaeumannomyces</taxon>
    </lineage>
</organism>
<name>J3P8X1_GAET3</name>
<comment type="subcellular location">
    <subcellularLocation>
        <location evidence="1">Membrane</location>
        <topology evidence="1">Multi-pass membrane protein</topology>
    </subcellularLocation>
</comment>
<reference evidence="7" key="2">
    <citation type="submission" date="2010-07" db="EMBL/GenBank/DDBJ databases">
        <authorList>
            <consortium name="The Broad Institute Genome Sequencing Platform"/>
            <consortium name="Broad Institute Genome Sequencing Center for Infectious Disease"/>
            <person name="Ma L.-J."/>
            <person name="Dead R."/>
            <person name="Young S."/>
            <person name="Zeng Q."/>
            <person name="Koehrsen M."/>
            <person name="Alvarado L."/>
            <person name="Berlin A."/>
            <person name="Chapman S.B."/>
            <person name="Chen Z."/>
            <person name="Freedman E."/>
            <person name="Gellesch M."/>
            <person name="Goldberg J."/>
            <person name="Griggs A."/>
            <person name="Gujja S."/>
            <person name="Heilman E.R."/>
            <person name="Heiman D."/>
            <person name="Hepburn T."/>
            <person name="Howarth C."/>
            <person name="Jen D."/>
            <person name="Larson L."/>
            <person name="Mehta T."/>
            <person name="Neiman D."/>
            <person name="Pearson M."/>
            <person name="Roberts A."/>
            <person name="Saif S."/>
            <person name="Shea T."/>
            <person name="Shenoy N."/>
            <person name="Sisk P."/>
            <person name="Stolte C."/>
            <person name="Sykes S."/>
            <person name="Walk T."/>
            <person name="White J."/>
            <person name="Yandava C."/>
            <person name="Haas B."/>
            <person name="Nusbaum C."/>
            <person name="Birren B."/>
        </authorList>
    </citation>
    <scope>NUCLEOTIDE SEQUENCE</scope>
    <source>
        <strain evidence="7">R3-111a-1</strain>
    </source>
</reference>
<dbReference type="InterPro" id="IPR036513">
    <property type="entry name" value="STAS_dom_sf"/>
</dbReference>
<evidence type="ECO:0000256" key="4">
    <source>
        <dbReference type="ARBA" id="ARBA00023136"/>
    </source>
</evidence>
<dbReference type="eggNOG" id="KOG0236">
    <property type="taxonomic scope" value="Eukaryota"/>
</dbReference>
<dbReference type="PROSITE" id="PS50801">
    <property type="entry name" value="STAS"/>
    <property type="match status" value="1"/>
</dbReference>
<evidence type="ECO:0000313" key="9">
    <source>
        <dbReference type="Proteomes" id="UP000006039"/>
    </source>
</evidence>
<feature type="transmembrane region" description="Helical" evidence="5">
    <location>
        <begin position="486"/>
        <end position="504"/>
    </location>
</feature>
<dbReference type="FunCoup" id="J3P8X1">
    <property type="interactions" value="455"/>
</dbReference>
<evidence type="ECO:0000256" key="3">
    <source>
        <dbReference type="ARBA" id="ARBA00022989"/>
    </source>
</evidence>
<dbReference type="InterPro" id="IPR002645">
    <property type="entry name" value="STAS_dom"/>
</dbReference>
<feature type="transmembrane region" description="Helical" evidence="5">
    <location>
        <begin position="174"/>
        <end position="192"/>
    </location>
</feature>
<dbReference type="STRING" id="644352.J3P8X1"/>
<sequence length="844" mass="91093">MGPRSLAARAFGAGAAGRSEKDDSTCRIKSQAAAAISPLDAYFEEDPTVKEWLLEHRPTAAGAARYFKSFFPFVQWIGRYNLRWLTGDVIGGITLGFVVVPQAMAYAMLAGLRPEFGLYTSFTGAALYWLFGTSKDIAIGATAVISLLIGRIVAKVQAEMPGLPAEEASKTVSLLAGFALLAFGLLRLDWLIELIPHVAIAAFVTSAAITISLSQLPAVLGITGVNTRDAPYKVFITTCKALPRTTVDAAVGLSALFLLQLIKSFCARMGERQKHRSKLWATISSIRMTFVILLYTLVSFIVNRGLSANEARFRILGSVPTGFSAAGVPSMDTKLIKLVAPELPALLIVLIIEHIAIGKSFGRVNNYTIVPSQEIISISAANILGPFLGGYAATGSFTGTAVLSKAGVRTPLAGVFNGLILLLALYALTSVFFFIPLAALSGLIIHAVLNLITRPPTIVKYWKIAPMDVLIFFAGVFLSLFESLEFGIYATVGISLIVILLRIARSQGQFLGRLRAQGYPEAPTANPGAGHYGSLLDINHHRRFHRPADGIPRSGEVQSREAFLPLDRKDGSNPAVDVSESYAGVFIYRFTEGFNYINQAQYLDHLVTHVTTHTRRTDADGYKHAGDRPWNMPAPKNDGLAEEESERLPRLHAVVLDLSAVNQVDTTAVEALEDVRAQLNRWAAPGVVEWHLAGARSRWTRRALAAVGFGLLHGQGPKTTASGSWMPVFDVAATTASATTGLRKLQFSAVSSNVTLFGAETPGADIADTREHLDLESGEEEIKTVPAKESGAAIREEHHDILRDRVPPKTALAPIFGVDRPFFHVDLASAVSSAVENARRRDSS</sequence>
<dbReference type="GO" id="GO:0016020">
    <property type="term" value="C:membrane"/>
    <property type="evidence" value="ECO:0007669"/>
    <property type="project" value="UniProtKB-SubCell"/>
</dbReference>
<evidence type="ECO:0000259" key="6">
    <source>
        <dbReference type="PROSITE" id="PS50801"/>
    </source>
</evidence>
<gene>
    <name evidence="8" type="primary">20350414</name>
    <name evidence="7" type="ORF">GGTG_09956</name>
</gene>
<dbReference type="PANTHER" id="PTHR11814">
    <property type="entry name" value="SULFATE TRANSPORTER"/>
    <property type="match status" value="1"/>
</dbReference>
<evidence type="ECO:0000313" key="7">
    <source>
        <dbReference type="EMBL" id="EJT73106.1"/>
    </source>
</evidence>
<dbReference type="NCBIfam" id="TIGR00815">
    <property type="entry name" value="sulP"/>
    <property type="match status" value="1"/>
</dbReference>
<dbReference type="GO" id="GO:0008271">
    <property type="term" value="F:secondary active sulfate transmembrane transporter activity"/>
    <property type="evidence" value="ECO:0007669"/>
    <property type="project" value="InterPro"/>
</dbReference>
<dbReference type="VEuPathDB" id="FungiDB:GGTG_09956"/>
<dbReference type="Pfam" id="PF00916">
    <property type="entry name" value="Sulfate_transp"/>
    <property type="match status" value="1"/>
</dbReference>
<feature type="transmembrane region" description="Helical" evidence="5">
    <location>
        <begin position="279"/>
        <end position="301"/>
    </location>
</feature>
<dbReference type="RefSeq" id="XP_009226080.1">
    <property type="nucleotide sequence ID" value="XM_009227816.1"/>
</dbReference>
<reference evidence="9" key="1">
    <citation type="submission" date="2010-07" db="EMBL/GenBank/DDBJ databases">
        <title>The genome sequence of Gaeumannomyces graminis var. tritici strain R3-111a-1.</title>
        <authorList>
            <consortium name="The Broad Institute Genome Sequencing Platform"/>
            <person name="Ma L.-J."/>
            <person name="Dead R."/>
            <person name="Young S."/>
            <person name="Zeng Q."/>
            <person name="Koehrsen M."/>
            <person name="Alvarado L."/>
            <person name="Berlin A."/>
            <person name="Chapman S.B."/>
            <person name="Chen Z."/>
            <person name="Freedman E."/>
            <person name="Gellesch M."/>
            <person name="Goldberg J."/>
            <person name="Griggs A."/>
            <person name="Gujja S."/>
            <person name="Heilman E.R."/>
            <person name="Heiman D."/>
            <person name="Hepburn T."/>
            <person name="Howarth C."/>
            <person name="Jen D."/>
            <person name="Larson L."/>
            <person name="Mehta T."/>
            <person name="Neiman D."/>
            <person name="Pearson M."/>
            <person name="Roberts A."/>
            <person name="Saif S."/>
            <person name="Shea T."/>
            <person name="Shenoy N."/>
            <person name="Sisk P."/>
            <person name="Stolte C."/>
            <person name="Sykes S."/>
            <person name="Walk T."/>
            <person name="White J."/>
            <person name="Yandava C."/>
            <person name="Haas B."/>
            <person name="Nusbaum C."/>
            <person name="Birren B."/>
        </authorList>
    </citation>
    <scope>NUCLEOTIDE SEQUENCE [LARGE SCALE GENOMIC DNA]</scope>
    <source>
        <strain evidence="9">R3-111a-1</strain>
    </source>
</reference>
<dbReference type="EMBL" id="GL385399">
    <property type="protein sequence ID" value="EJT73106.1"/>
    <property type="molecule type" value="Genomic_DNA"/>
</dbReference>
<feature type="domain" description="STAS" evidence="6">
    <location>
        <begin position="584"/>
        <end position="742"/>
    </location>
</feature>
<dbReference type="CDD" id="cd07042">
    <property type="entry name" value="STAS_SulP_like_sulfate_transporter"/>
    <property type="match status" value="1"/>
</dbReference>
<dbReference type="EnsemblFungi" id="EJT73106">
    <property type="protein sequence ID" value="EJT73106"/>
    <property type="gene ID" value="GGTG_09956"/>
</dbReference>
<dbReference type="InterPro" id="IPR011547">
    <property type="entry name" value="SLC26A/SulP_dom"/>
</dbReference>
<feature type="transmembrane region" description="Helical" evidence="5">
    <location>
        <begin position="461"/>
        <end position="480"/>
    </location>
</feature>
<dbReference type="Gene3D" id="3.30.750.24">
    <property type="entry name" value="STAS domain"/>
    <property type="match status" value="1"/>
</dbReference>
<protein>
    <recommendedName>
        <fullName evidence="6">STAS domain-containing protein</fullName>
    </recommendedName>
</protein>
<dbReference type="Pfam" id="PF01740">
    <property type="entry name" value="STAS"/>
    <property type="match status" value="1"/>
</dbReference>
<dbReference type="InterPro" id="IPR018045">
    <property type="entry name" value="S04_transporter_CS"/>
</dbReference>
<dbReference type="PROSITE" id="PS01130">
    <property type="entry name" value="SLC26A"/>
    <property type="match status" value="1"/>
</dbReference>
<dbReference type="Proteomes" id="UP000006039">
    <property type="component" value="Unassembled WGS sequence"/>
</dbReference>
<evidence type="ECO:0000256" key="5">
    <source>
        <dbReference type="SAM" id="Phobius"/>
    </source>
</evidence>
<dbReference type="AlphaFoldDB" id="J3P8X1"/>
<keyword evidence="3 5" id="KW-1133">Transmembrane helix</keyword>